<dbReference type="Proteomes" id="UP000437631">
    <property type="component" value="Unassembled WGS sequence"/>
</dbReference>
<keyword evidence="1" id="KW-0812">Transmembrane</keyword>
<evidence type="ECO:0000256" key="1">
    <source>
        <dbReference type="SAM" id="Phobius"/>
    </source>
</evidence>
<reference evidence="2 3" key="1">
    <citation type="journal article" date="2019" name="Nat. Med.">
        <title>A library of human gut bacterial isolates paired with longitudinal multiomics data enables mechanistic microbiome research.</title>
        <authorList>
            <person name="Poyet M."/>
            <person name="Groussin M."/>
            <person name="Gibbons S.M."/>
            <person name="Avila-Pacheco J."/>
            <person name="Jiang X."/>
            <person name="Kearney S.M."/>
            <person name="Perrotta A.R."/>
            <person name="Berdy B."/>
            <person name="Zhao S."/>
            <person name="Lieberman T.D."/>
            <person name="Swanson P.K."/>
            <person name="Smith M."/>
            <person name="Roesemann S."/>
            <person name="Alexander J.E."/>
            <person name="Rich S.A."/>
            <person name="Livny J."/>
            <person name="Vlamakis H."/>
            <person name="Clish C."/>
            <person name="Bullock K."/>
            <person name="Deik A."/>
            <person name="Scott J."/>
            <person name="Pierce K.A."/>
            <person name="Xavier R.J."/>
            <person name="Alm E.J."/>
        </authorList>
    </citation>
    <scope>NUCLEOTIDE SEQUENCE [LARGE SCALE GENOMIC DNA]</scope>
    <source>
        <strain evidence="2 3">BIOML-A190</strain>
    </source>
</reference>
<sequence length="125" mass="14047">MLDGFKRAAFVFCDLLRFIAIFFGGGWLCCEVAIFLMLRCLVGLNIRRFCDVAIAGCPVEAGICVARHTQGRSAELAALQRICRPPPRFYWQVAMLLRSVGKLRFLIFVGRLVFVGKLCLDGWEA</sequence>
<dbReference type="AlphaFoldDB" id="A0A7J5N042"/>
<name>A0A7J5N042_BIFAD</name>
<keyword evidence="1" id="KW-0472">Membrane</keyword>
<feature type="transmembrane region" description="Helical" evidence="1">
    <location>
        <begin position="15"/>
        <end position="38"/>
    </location>
</feature>
<proteinExistence type="predicted"/>
<protein>
    <submittedName>
        <fullName evidence="2">Uncharacterized protein</fullName>
    </submittedName>
</protein>
<comment type="caution">
    <text evidence="2">The sequence shown here is derived from an EMBL/GenBank/DDBJ whole genome shotgun (WGS) entry which is preliminary data.</text>
</comment>
<gene>
    <name evidence="2" type="ORF">GA752_00940</name>
</gene>
<evidence type="ECO:0000313" key="2">
    <source>
        <dbReference type="EMBL" id="KAB5748095.1"/>
    </source>
</evidence>
<keyword evidence="1" id="KW-1133">Transmembrane helix</keyword>
<evidence type="ECO:0000313" key="3">
    <source>
        <dbReference type="Proteomes" id="UP000437631"/>
    </source>
</evidence>
<dbReference type="EMBL" id="WDLT01000001">
    <property type="protein sequence ID" value="KAB5748095.1"/>
    <property type="molecule type" value="Genomic_DNA"/>
</dbReference>
<accession>A0A7J5N042</accession>
<organism evidence="2 3">
    <name type="scientific">Bifidobacterium adolescentis</name>
    <dbReference type="NCBI Taxonomy" id="1680"/>
    <lineage>
        <taxon>Bacteria</taxon>
        <taxon>Bacillati</taxon>
        <taxon>Actinomycetota</taxon>
        <taxon>Actinomycetes</taxon>
        <taxon>Bifidobacteriales</taxon>
        <taxon>Bifidobacteriaceae</taxon>
        <taxon>Bifidobacterium</taxon>
    </lineage>
</organism>